<dbReference type="SUPFAM" id="SSF52047">
    <property type="entry name" value="RNI-like"/>
    <property type="match status" value="2"/>
</dbReference>
<dbReference type="InterPro" id="IPR032675">
    <property type="entry name" value="LRR_dom_sf"/>
</dbReference>
<proteinExistence type="predicted"/>
<dbReference type="GO" id="GO:0005930">
    <property type="term" value="C:axoneme"/>
    <property type="evidence" value="ECO:0007669"/>
    <property type="project" value="UniProtKB-SubCell"/>
</dbReference>
<name>A0A061R4H3_9CHLO</name>
<feature type="domain" description="F-box/LRR-repeat protein 15-like leucin rich repeat" evidence="2">
    <location>
        <begin position="280"/>
        <end position="359"/>
    </location>
</feature>
<sequence>MIVYAASEWSLKQKIFPIFFCGLKVMGVKGPLYYFAVANSVCQRCCLCNSGRVDDTDPEYFFQGQAASNDHSDIDKQIGFCCEDTSNESTVKDMSLGESPVCKKKRTCQSDRGLTSAPEGSSTPLEQSPWERLPGSVTVAVLSRLPNALQKIFRRVCKSWLLAQSVNMRALQPLEPRPTQISRRFPMLVSLDLSRCDSSEGANQLVGLTAITGLKSLNLSGWEGLDSATLGAIVRHILGITTLRLARCHGLEESGMAELSSLPRLALLSVADSRKIGDAAAAAIAAATGITSLDMSRCRRITDNGVVALTNLQRLLVLDLGGCNLIGDAGFAAICRIRTLVSLRVAGCLRIGNPGVGHLRRLENLKRLNLAGCSMVGDSGMPLLAKATSLSDVNLGGCRWVTDGGVAVLASERRSLSAVNLMYCKLLTDRSLFFLSTLPSLRSVVVDGCKRLTDYSLAAISRCTGLEAVSLAGCSQVTDAGVASLGGLPSLSSLNLTGCTLVTHAGLTALARAPLEHLDITYCDRVSLRALQPLLDARPGLRVQTLEAFP</sequence>
<reference evidence="3" key="1">
    <citation type="submission" date="2014-05" db="EMBL/GenBank/DDBJ databases">
        <title>The transcriptome of the halophilic microalga Tetraselmis sp. GSL018 isolated from the Great Salt Lake, Utah.</title>
        <authorList>
            <person name="Jinkerson R.E."/>
            <person name="D'Adamo S."/>
            <person name="Posewitz M.C."/>
        </authorList>
    </citation>
    <scope>NUCLEOTIDE SEQUENCE</scope>
    <source>
        <strain evidence="3">GSL018</strain>
    </source>
</reference>
<gene>
    <name evidence="3" type="primary">FBXL2_20</name>
    <name evidence="3" type="ORF">TSPGSL018_12541</name>
</gene>
<dbReference type="Gene3D" id="3.80.10.10">
    <property type="entry name" value="Ribonuclease Inhibitor"/>
    <property type="match status" value="4"/>
</dbReference>
<dbReference type="InterPro" id="IPR006553">
    <property type="entry name" value="Leu-rich_rpt_Cys-con_subtyp"/>
</dbReference>
<dbReference type="SMART" id="SM00367">
    <property type="entry name" value="LRR_CC"/>
    <property type="match status" value="12"/>
</dbReference>
<evidence type="ECO:0000256" key="1">
    <source>
        <dbReference type="ARBA" id="ARBA00004430"/>
    </source>
</evidence>
<dbReference type="PANTHER" id="PTHR13318">
    <property type="entry name" value="PARTNER OF PAIRED, ISOFORM B-RELATED"/>
    <property type="match status" value="1"/>
</dbReference>
<dbReference type="EMBL" id="GBEZ01019697">
    <property type="protein sequence ID" value="JAC66893.1"/>
    <property type="molecule type" value="Transcribed_RNA"/>
</dbReference>
<dbReference type="Pfam" id="PF25372">
    <property type="entry name" value="DUF7885"/>
    <property type="match status" value="2"/>
</dbReference>
<dbReference type="GO" id="GO:0031146">
    <property type="term" value="P:SCF-dependent proteasomal ubiquitin-dependent protein catabolic process"/>
    <property type="evidence" value="ECO:0007669"/>
    <property type="project" value="TreeGrafter"/>
</dbReference>
<evidence type="ECO:0000259" key="2">
    <source>
        <dbReference type="Pfam" id="PF25372"/>
    </source>
</evidence>
<comment type="subcellular location">
    <subcellularLocation>
        <location evidence="1">Cytoplasm</location>
        <location evidence="1">Cytoskeleton</location>
        <location evidence="1">Cilium axoneme</location>
    </subcellularLocation>
</comment>
<dbReference type="AlphaFoldDB" id="A0A061R4H3"/>
<feature type="domain" description="F-box/LRR-repeat protein 15-like leucin rich repeat" evidence="2">
    <location>
        <begin position="374"/>
        <end position="536"/>
    </location>
</feature>
<evidence type="ECO:0000313" key="3">
    <source>
        <dbReference type="EMBL" id="JAC66893.1"/>
    </source>
</evidence>
<dbReference type="PANTHER" id="PTHR13318:SF105">
    <property type="entry name" value="F-BOX_LRR-REPEAT PROTEIN 3"/>
    <property type="match status" value="1"/>
</dbReference>
<dbReference type="GO" id="GO:0019005">
    <property type="term" value="C:SCF ubiquitin ligase complex"/>
    <property type="evidence" value="ECO:0007669"/>
    <property type="project" value="TreeGrafter"/>
</dbReference>
<protein>
    <submittedName>
        <fullName evidence="3">F-box and leucine-rich repeat protein 2/20</fullName>
    </submittedName>
</protein>
<accession>A0A061R4H3</accession>
<organism evidence="3">
    <name type="scientific">Tetraselmis sp. GSL018</name>
    <dbReference type="NCBI Taxonomy" id="582737"/>
    <lineage>
        <taxon>Eukaryota</taxon>
        <taxon>Viridiplantae</taxon>
        <taxon>Chlorophyta</taxon>
        <taxon>core chlorophytes</taxon>
        <taxon>Chlorodendrophyceae</taxon>
        <taxon>Chlorodendrales</taxon>
        <taxon>Chlorodendraceae</taxon>
        <taxon>Tetraselmis</taxon>
    </lineage>
</organism>
<dbReference type="InterPro" id="IPR057207">
    <property type="entry name" value="FBXL15_LRR"/>
</dbReference>